<proteinExistence type="predicted"/>
<comment type="caution">
    <text evidence="1">The sequence shown here is derived from an EMBL/GenBank/DDBJ whole genome shotgun (WGS) entry which is preliminary data.</text>
</comment>
<evidence type="ECO:0000313" key="1">
    <source>
        <dbReference type="EMBL" id="GAG30181.1"/>
    </source>
</evidence>
<dbReference type="EMBL" id="BARS01045204">
    <property type="protein sequence ID" value="GAG30181.1"/>
    <property type="molecule type" value="Genomic_DNA"/>
</dbReference>
<name>X0XZP0_9ZZZZ</name>
<sequence>GKVLNQFSGQEKTATAMHLIDEDLFKITVYRKGTQTWNRAMGVNKSGD</sequence>
<feature type="non-terminal residue" evidence="1">
    <location>
        <position position="1"/>
    </location>
</feature>
<dbReference type="AlphaFoldDB" id="X0XZP0"/>
<accession>X0XZP0</accession>
<gene>
    <name evidence="1" type="ORF">S01H1_68173</name>
</gene>
<reference evidence="1" key="1">
    <citation type="journal article" date="2014" name="Front. Microbiol.">
        <title>High frequency of phylogenetically diverse reductive dehalogenase-homologous genes in deep subseafloor sedimentary metagenomes.</title>
        <authorList>
            <person name="Kawai M."/>
            <person name="Futagami T."/>
            <person name="Toyoda A."/>
            <person name="Takaki Y."/>
            <person name="Nishi S."/>
            <person name="Hori S."/>
            <person name="Arai W."/>
            <person name="Tsubouchi T."/>
            <person name="Morono Y."/>
            <person name="Uchiyama I."/>
            <person name="Ito T."/>
            <person name="Fujiyama A."/>
            <person name="Inagaki F."/>
            <person name="Takami H."/>
        </authorList>
    </citation>
    <scope>NUCLEOTIDE SEQUENCE</scope>
    <source>
        <strain evidence="1">Expedition CK06-06</strain>
    </source>
</reference>
<organism evidence="1">
    <name type="scientific">marine sediment metagenome</name>
    <dbReference type="NCBI Taxonomy" id="412755"/>
    <lineage>
        <taxon>unclassified sequences</taxon>
        <taxon>metagenomes</taxon>
        <taxon>ecological metagenomes</taxon>
    </lineage>
</organism>
<protein>
    <submittedName>
        <fullName evidence="1">Uncharacterized protein</fullName>
    </submittedName>
</protein>